<evidence type="ECO:0000256" key="1">
    <source>
        <dbReference type="SAM" id="Phobius"/>
    </source>
</evidence>
<dbReference type="InterPro" id="IPR039708">
    <property type="entry name" value="MT1774/Rv1733c-like"/>
</dbReference>
<dbReference type="EMBL" id="AP022567">
    <property type="protein sequence ID" value="BBX33309.1"/>
    <property type="molecule type" value="Genomic_DNA"/>
</dbReference>
<feature type="transmembrane region" description="Helical" evidence="1">
    <location>
        <begin position="145"/>
        <end position="167"/>
    </location>
</feature>
<keyword evidence="1" id="KW-1133">Transmembrane helix</keyword>
<sequence>MTITTFAGPFRWHMRALGFNPLIRFTDRVEALAALAVLLTALIAIPFAMQSGDLVYSSTVRTAHEQTNTRHPVEAVAIDGTSLMTDFDGAAYVTAQWHEGGQMRTAQVVKRGVVTAGDPLTVWLDDKTGKPVAAPQTPADAKVTAIAAAGMVWTVLVVLSALVAFALRKGLDRLRAHAWERELQLLAHNDDGWANRHT</sequence>
<accession>A0ABM7HRY3</accession>
<gene>
    <name evidence="2" type="ORF">MMAGJ_25910</name>
</gene>
<dbReference type="Proteomes" id="UP000465622">
    <property type="component" value="Chromosome"/>
</dbReference>
<dbReference type="PANTHER" id="PTHR42305:SF1">
    <property type="entry name" value="MEMBRANE PROTEIN RV1733C-RELATED"/>
    <property type="match status" value="1"/>
</dbReference>
<reference evidence="2 3" key="1">
    <citation type="journal article" date="2019" name="Emerg. Microbes Infect.">
        <title>Comprehensive subspecies identification of 175 nontuberculous mycobacteria species based on 7547 genomic profiles.</title>
        <authorList>
            <person name="Matsumoto Y."/>
            <person name="Kinjo T."/>
            <person name="Motooka D."/>
            <person name="Nabeya D."/>
            <person name="Jung N."/>
            <person name="Uechi K."/>
            <person name="Horii T."/>
            <person name="Iida T."/>
            <person name="Fujita J."/>
            <person name="Nakamura S."/>
        </authorList>
    </citation>
    <scope>NUCLEOTIDE SEQUENCE [LARGE SCALE GENOMIC DNA]</scope>
    <source>
        <strain evidence="2 3">JCM 12375</strain>
    </source>
</reference>
<keyword evidence="1" id="KW-0472">Membrane</keyword>
<dbReference type="RefSeq" id="WP_142242380.1">
    <property type="nucleotide sequence ID" value="NZ_JAJJNE010000007.1"/>
</dbReference>
<evidence type="ECO:0000313" key="3">
    <source>
        <dbReference type="Proteomes" id="UP000465622"/>
    </source>
</evidence>
<feature type="transmembrane region" description="Helical" evidence="1">
    <location>
        <begin position="31"/>
        <end position="49"/>
    </location>
</feature>
<keyword evidence="1" id="KW-0812">Transmembrane</keyword>
<protein>
    <submittedName>
        <fullName evidence="2">Membrane protein</fullName>
    </submittedName>
</protein>
<organism evidence="2 3">
    <name type="scientific">Mycolicibacterium mageritense</name>
    <name type="common">Mycobacterium mageritense</name>
    <dbReference type="NCBI Taxonomy" id="53462"/>
    <lineage>
        <taxon>Bacteria</taxon>
        <taxon>Bacillati</taxon>
        <taxon>Actinomycetota</taxon>
        <taxon>Actinomycetes</taxon>
        <taxon>Mycobacteriales</taxon>
        <taxon>Mycobacteriaceae</taxon>
        <taxon>Mycolicibacterium</taxon>
    </lineage>
</organism>
<dbReference type="PANTHER" id="PTHR42305">
    <property type="entry name" value="MEMBRANE PROTEIN RV1733C-RELATED"/>
    <property type="match status" value="1"/>
</dbReference>
<name>A0ABM7HRY3_MYCME</name>
<keyword evidence="3" id="KW-1185">Reference proteome</keyword>
<proteinExistence type="predicted"/>
<evidence type="ECO:0000313" key="2">
    <source>
        <dbReference type="EMBL" id="BBX33309.1"/>
    </source>
</evidence>